<keyword evidence="2" id="KW-1185">Reference proteome</keyword>
<dbReference type="Proteomes" id="UP001234178">
    <property type="component" value="Unassembled WGS sequence"/>
</dbReference>
<comment type="caution">
    <text evidence="1">The sequence shown here is derived from an EMBL/GenBank/DDBJ whole genome shotgun (WGS) entry which is preliminary data.</text>
</comment>
<protein>
    <submittedName>
        <fullName evidence="1">Uncharacterized protein</fullName>
    </submittedName>
</protein>
<accession>A0ABQ9ZES5</accession>
<dbReference type="EMBL" id="JAOYFB010000003">
    <property type="protein sequence ID" value="KAK4011429.1"/>
    <property type="molecule type" value="Genomic_DNA"/>
</dbReference>
<evidence type="ECO:0000313" key="1">
    <source>
        <dbReference type="EMBL" id="KAK4011429.1"/>
    </source>
</evidence>
<reference evidence="1 2" key="1">
    <citation type="journal article" date="2023" name="Nucleic Acids Res.">
        <title>The hologenome of Daphnia magna reveals possible DNA methylation and microbiome-mediated evolution of the host genome.</title>
        <authorList>
            <person name="Chaturvedi A."/>
            <person name="Li X."/>
            <person name="Dhandapani V."/>
            <person name="Marshall H."/>
            <person name="Kissane S."/>
            <person name="Cuenca-Cambronero M."/>
            <person name="Asole G."/>
            <person name="Calvet F."/>
            <person name="Ruiz-Romero M."/>
            <person name="Marangio P."/>
            <person name="Guigo R."/>
            <person name="Rago D."/>
            <person name="Mirbahai L."/>
            <person name="Eastwood N."/>
            <person name="Colbourne J.K."/>
            <person name="Zhou J."/>
            <person name="Mallon E."/>
            <person name="Orsini L."/>
        </authorList>
    </citation>
    <scope>NUCLEOTIDE SEQUENCE [LARGE SCALE GENOMIC DNA]</scope>
    <source>
        <strain evidence="1">LRV0_1</strain>
    </source>
</reference>
<organism evidence="1 2">
    <name type="scientific">Daphnia magna</name>
    <dbReference type="NCBI Taxonomy" id="35525"/>
    <lineage>
        <taxon>Eukaryota</taxon>
        <taxon>Metazoa</taxon>
        <taxon>Ecdysozoa</taxon>
        <taxon>Arthropoda</taxon>
        <taxon>Crustacea</taxon>
        <taxon>Branchiopoda</taxon>
        <taxon>Diplostraca</taxon>
        <taxon>Cladocera</taxon>
        <taxon>Anomopoda</taxon>
        <taxon>Daphniidae</taxon>
        <taxon>Daphnia</taxon>
    </lineage>
</organism>
<sequence length="127" mass="14457">MKNEQLNIPMCVCRTHNRCDLAAIFYRSRSVVKTSCTLSRGYLGYLAGSMDDVMRRKSLKRPYEDYSISAIFASDPQFTSTEGNVSFKIQCFMPNERSHFIIPNTIVASVSAFGIWESVSDSFRFPD</sequence>
<gene>
    <name evidence="1" type="ORF">OUZ56_020547</name>
</gene>
<evidence type="ECO:0000313" key="2">
    <source>
        <dbReference type="Proteomes" id="UP001234178"/>
    </source>
</evidence>
<name>A0ABQ9ZES5_9CRUS</name>
<proteinExistence type="predicted"/>